<evidence type="ECO:0000313" key="1">
    <source>
        <dbReference type="EMBL" id="GAA3510873.1"/>
    </source>
</evidence>
<dbReference type="EMBL" id="BAABCW010000010">
    <property type="protein sequence ID" value="GAA3510873.1"/>
    <property type="molecule type" value="Genomic_DNA"/>
</dbReference>
<gene>
    <name evidence="1" type="ORF">GCM10022393_25640</name>
</gene>
<comment type="caution">
    <text evidence="1">The sequence shown here is derived from an EMBL/GenBank/DDBJ whole genome shotgun (WGS) entry which is preliminary data.</text>
</comment>
<sequence>MSCTSSKDIISSQAFKNTDALILQQNFIIDSDMAYPVASSGLQSLSNTNLILQGSTVNQFNLIGNDNHFKVIGDSISVYLPYYGEQQMGGLPYNNNNVSIQFDGIPNSFEISDVDTKGVRVLKFNFRNAMESYKARIQIYPRGTASIMINSSHRTPIRYRGIVKAIETKEEGVASN</sequence>
<dbReference type="Proteomes" id="UP001500459">
    <property type="component" value="Unassembled WGS sequence"/>
</dbReference>
<proteinExistence type="predicted"/>
<evidence type="ECO:0000313" key="2">
    <source>
        <dbReference type="Proteomes" id="UP001500459"/>
    </source>
</evidence>
<reference evidence="2" key="1">
    <citation type="journal article" date="2019" name="Int. J. Syst. Evol. Microbiol.">
        <title>The Global Catalogue of Microorganisms (GCM) 10K type strain sequencing project: providing services to taxonomists for standard genome sequencing and annotation.</title>
        <authorList>
            <consortium name="The Broad Institute Genomics Platform"/>
            <consortium name="The Broad Institute Genome Sequencing Center for Infectious Disease"/>
            <person name="Wu L."/>
            <person name="Ma J."/>
        </authorList>
    </citation>
    <scope>NUCLEOTIDE SEQUENCE [LARGE SCALE GENOMIC DNA]</scope>
    <source>
        <strain evidence="2">JCM 17106</strain>
    </source>
</reference>
<dbReference type="InterPro" id="IPR025347">
    <property type="entry name" value="DUF4251"/>
</dbReference>
<keyword evidence="2" id="KW-1185">Reference proteome</keyword>
<accession>A0ABP6UNA8</accession>
<name>A0ABP6UNA8_9FLAO</name>
<organism evidence="1 2">
    <name type="scientific">Aquimarina addita</name>
    <dbReference type="NCBI Taxonomy" id="870485"/>
    <lineage>
        <taxon>Bacteria</taxon>
        <taxon>Pseudomonadati</taxon>
        <taxon>Bacteroidota</taxon>
        <taxon>Flavobacteriia</taxon>
        <taxon>Flavobacteriales</taxon>
        <taxon>Flavobacteriaceae</taxon>
        <taxon>Aquimarina</taxon>
    </lineage>
</organism>
<evidence type="ECO:0008006" key="3">
    <source>
        <dbReference type="Google" id="ProtNLM"/>
    </source>
</evidence>
<dbReference type="Pfam" id="PF14059">
    <property type="entry name" value="DUF4251"/>
    <property type="match status" value="1"/>
</dbReference>
<dbReference type="Gene3D" id="2.40.128.410">
    <property type="match status" value="1"/>
</dbReference>
<protein>
    <recommendedName>
        <fullName evidence="3">DUF4251 domain-containing protein</fullName>
    </recommendedName>
</protein>